<keyword evidence="1" id="KW-0472">Membrane</keyword>
<accession>A0AAP7GZD4</accession>
<evidence type="ECO:0000313" key="2">
    <source>
        <dbReference type="EMBL" id="OBY53976.1"/>
    </source>
</evidence>
<keyword evidence="1" id="KW-1133">Transmembrane helix</keyword>
<dbReference type="EMBL" id="QMGS01000058">
    <property type="protein sequence ID" value="RMW86008.1"/>
    <property type="molecule type" value="Genomic_DNA"/>
</dbReference>
<sequence>MNIFSDYSHQLVIFFLHKLHKSQRGTTSIEYGLAAVAIAVLLVAILLGDDSFLKVLTSKYSLLTGKVSSAVLNKG</sequence>
<protein>
    <submittedName>
        <fullName evidence="2">Fimbrial protein</fullName>
    </submittedName>
    <submittedName>
        <fullName evidence="3">Flp family type IVb pilin</fullName>
    </submittedName>
</protein>
<dbReference type="Proteomes" id="UP000274211">
    <property type="component" value="Unassembled WGS sequence"/>
</dbReference>
<feature type="transmembrane region" description="Helical" evidence="1">
    <location>
        <begin position="28"/>
        <end position="48"/>
    </location>
</feature>
<keyword evidence="1" id="KW-0812">Transmembrane</keyword>
<comment type="caution">
    <text evidence="2">The sequence shown here is derived from an EMBL/GenBank/DDBJ whole genome shotgun (WGS) entry which is preliminary data.</text>
</comment>
<evidence type="ECO:0000313" key="3">
    <source>
        <dbReference type="EMBL" id="RMW86008.1"/>
    </source>
</evidence>
<gene>
    <name evidence="2" type="ORF">BBB52_00530</name>
    <name evidence="3" type="ORF">DOL88_05895</name>
</gene>
<dbReference type="KEGG" id="aaz:ADJ80_05420"/>
<proteinExistence type="predicted"/>
<dbReference type="AlphaFoldDB" id="A0AAP7GZD4"/>
<dbReference type="EMBL" id="MAQE01000001">
    <property type="protein sequence ID" value="OBY53976.1"/>
    <property type="molecule type" value="Genomic_DNA"/>
</dbReference>
<reference evidence="2 4" key="1">
    <citation type="submission" date="2016-06" db="EMBL/GenBank/DDBJ databases">
        <title>Simultaneous identification of Haemophilus influenzae and Haemophilus haemolyticus using TaqMan real-time PCR.</title>
        <authorList>
            <person name="Price E.P."/>
            <person name="Sarovich D.S."/>
            <person name="Harris T."/>
            <person name="Spargo J.C."/>
            <person name="Nosworthy E."/>
            <person name="Beissbarth J."/>
            <person name="Smith-Vaughan H."/>
        </authorList>
    </citation>
    <scope>NUCLEOTIDE SEQUENCE [LARGE SCALE GENOMIC DNA]</scope>
    <source>
        <strain evidence="2 4">ATCC 7901</strain>
    </source>
</reference>
<dbReference type="Pfam" id="PF04964">
    <property type="entry name" value="Flp_Fap"/>
    <property type="match status" value="1"/>
</dbReference>
<evidence type="ECO:0000256" key="1">
    <source>
        <dbReference type="SAM" id="Phobius"/>
    </source>
</evidence>
<evidence type="ECO:0000313" key="5">
    <source>
        <dbReference type="Proteomes" id="UP000274211"/>
    </source>
</evidence>
<dbReference type="Proteomes" id="UP000092746">
    <property type="component" value="Unassembled WGS sequence"/>
</dbReference>
<reference evidence="3 5" key="2">
    <citation type="journal article" date="2019" name="J. Oral Microbiol.">
        <title>Role of OmpA1 and OmpA2 in Aggregatibacter actinomycetemcomitans and Aggregatibacter aphrophilus serum resistance.</title>
        <authorList>
            <person name="Lindholm M."/>
            <person name="Min Aung K."/>
            <person name="Nyunt Wai S."/>
            <person name="Oscarsson J."/>
        </authorList>
    </citation>
    <scope>NUCLEOTIDE SEQUENCE [LARGE SCALE GENOMIC DNA]</scope>
    <source>
        <strain evidence="3 5">HK83</strain>
    </source>
</reference>
<keyword evidence="5" id="KW-1185">Reference proteome</keyword>
<name>A0AAP7GZD4_AGGAP</name>
<dbReference type="InterPro" id="IPR007047">
    <property type="entry name" value="Flp_Fap"/>
</dbReference>
<evidence type="ECO:0000313" key="4">
    <source>
        <dbReference type="Proteomes" id="UP000092746"/>
    </source>
</evidence>
<organism evidence="2 4">
    <name type="scientific">Aggregatibacter aphrophilus</name>
    <name type="common">Haemophilus aphrophilus</name>
    <dbReference type="NCBI Taxonomy" id="732"/>
    <lineage>
        <taxon>Bacteria</taxon>
        <taxon>Pseudomonadati</taxon>
        <taxon>Pseudomonadota</taxon>
        <taxon>Gammaproteobacteria</taxon>
        <taxon>Pasteurellales</taxon>
        <taxon>Pasteurellaceae</taxon>
        <taxon>Aggregatibacter</taxon>
    </lineage>
</organism>